<evidence type="ECO:0000256" key="3">
    <source>
        <dbReference type="ARBA" id="ARBA00022723"/>
    </source>
</evidence>
<comment type="caution">
    <text evidence="7">The sequence shown here is derived from an EMBL/GenBank/DDBJ whole genome shotgun (WGS) entry which is preliminary data.</text>
</comment>
<reference evidence="7 8" key="1">
    <citation type="submission" date="2024-07" db="EMBL/GenBank/DDBJ databases">
        <authorList>
            <person name="Akdeniz Z."/>
        </authorList>
    </citation>
    <scope>NUCLEOTIDE SEQUENCE [LARGE SCALE GENOMIC DNA]</scope>
</reference>
<name>A0ABP1HK51_9EUKA</name>
<dbReference type="SUPFAM" id="SSF56219">
    <property type="entry name" value="DNase I-like"/>
    <property type="match status" value="1"/>
</dbReference>
<keyword evidence="5" id="KW-0460">Magnesium</keyword>
<dbReference type="InterPro" id="IPR004808">
    <property type="entry name" value="AP_endonuc_1"/>
</dbReference>
<dbReference type="PROSITE" id="PS00726">
    <property type="entry name" value="AP_NUCLEASE_F1_1"/>
    <property type="match status" value="1"/>
</dbReference>
<evidence type="ECO:0000256" key="2">
    <source>
        <dbReference type="ARBA" id="ARBA00007092"/>
    </source>
</evidence>
<feature type="domain" description="Endonuclease/exonuclease/phosphatase" evidence="6">
    <location>
        <begin position="69"/>
        <end position="294"/>
    </location>
</feature>
<dbReference type="InterPro" id="IPR020847">
    <property type="entry name" value="AP_endonuclease_F1_BS"/>
</dbReference>
<keyword evidence="8" id="KW-1185">Reference proteome</keyword>
<dbReference type="EMBL" id="CAXDID020000026">
    <property type="protein sequence ID" value="CAL5991077.1"/>
    <property type="molecule type" value="Genomic_DNA"/>
</dbReference>
<dbReference type="Gene3D" id="3.60.10.10">
    <property type="entry name" value="Endonuclease/exonuclease/phosphatase"/>
    <property type="match status" value="1"/>
</dbReference>
<keyword evidence="3" id="KW-0479">Metal-binding</keyword>
<evidence type="ECO:0000313" key="8">
    <source>
        <dbReference type="Proteomes" id="UP001642409"/>
    </source>
</evidence>
<evidence type="ECO:0000256" key="4">
    <source>
        <dbReference type="ARBA" id="ARBA00022801"/>
    </source>
</evidence>
<evidence type="ECO:0000259" key="6">
    <source>
        <dbReference type="Pfam" id="PF03372"/>
    </source>
</evidence>
<keyword evidence="4" id="KW-0378">Hydrolase</keyword>
<dbReference type="PANTHER" id="PTHR22748:SF6">
    <property type="entry name" value="DNA-(APURINIC OR APYRIMIDINIC SITE) ENDONUCLEASE"/>
    <property type="match status" value="1"/>
</dbReference>
<sequence length="1181" mass="138262">MCQVKQYTKNYGWYAVSDQISEITEEDYRQTQYSSIDRQQLQPLLKTEQFINKPPQEVPLKFHTNLRIITYNISGLTKNKINLIQTLQQREDADIICLQETKCSNDEVINILNEALPNFKVINTQAKYYENQFQKYQFGTVVLVKQDITTIDMTQKFCFQNDILNYRLNIVKLAGKITLVNVYAPYSLNHYKDRMDFDQCLFNLIMRLKQQKLVVLGDFNTTNCIYKEHKSSCMDEEIQNFQKLTYCGLLEVVNNDPTLFGKIYSSKVDHILIKDLDISNDRNLREYFKCGSDHIPLSVDICLPETDNQSQSQSQQLIENLNINQSLIKSYKFQIVKYTEDILREIFNNNIDKSVLAATQLKYLLNVQISEEGEYLQMIQKLINDFNLIHDQPRSIITKAVSKISTQLYVQRKFDNLPEIITQNIQNSKQITQLQSDYYYIIVQLYEYLTNNLKQVNCDNSNMLKLLFDKTHRIPQIISQISAKQNKMQTHLDYQLDCYSSQMYKLILIHLQQHCSEMIKEIVKFIVKRINVHYKNIEYVLLYNCIEISVLIIDSCNDPISEELLISKLIEYLETNNQNEILNIKIINALKKWSTENILEYQFTDKMIQKIYDIALQMCIFTQNDFQKAEQFDQQYVYNQILNRQNNINDATSVLLGVIRKFNQQFDQQLKQSVTQKLVDDFQQLQILKLLVTQTQHDGIVTELRPNTQRTINQYLPRIFKYFNNLQSYHVLYQGEILKFFFDFFDFIPQDKLDQFLANIPDSVYEKQFTATVLAQGFKQVLTSNIIKNNKIKNPSVFVLNMINCSQLYMFQNETCCQACCALIKACNSPQYFEPALNVMIQLLKDSKVQQSTMAFANLLAEQVILVDDETKLKFVSALTEQFQTLSDQVLDDALVFILQLLAICSRVCVHPCFNMVMNAAITQESHESDLTQALLLFVDNYICTPQFVNGTYIPTNLRLQEGQSTQINQSSQLIKLLIELIQKPTVAAQAYQTLNLLLRCNIDLDTLLLTQIISQNSDCTPLYKNRALLKQVTIFYSSLFNKFDINQINNILQNAQTNTNQVFQQIIVFGCQQAFTREDSKQRIADSFLKLFESASIEDREEANKLLRKNIKYSLGWLFGKKEDPIQFKIPEQNQYFKYVFSVNSFYPNDSKDPENLEQICLQKMNYNNWRSPIKIIRYK</sequence>
<accession>A0ABP1HK51</accession>
<dbReference type="InterPro" id="IPR036691">
    <property type="entry name" value="Endo/exonu/phosph_ase_sf"/>
</dbReference>
<comment type="cofactor">
    <cofactor evidence="1">
        <name>Mg(2+)</name>
        <dbReference type="ChEBI" id="CHEBI:18420"/>
    </cofactor>
</comment>
<dbReference type="Pfam" id="PF03372">
    <property type="entry name" value="Exo_endo_phos"/>
    <property type="match status" value="1"/>
</dbReference>
<gene>
    <name evidence="7" type="ORF">HINF_LOCUS11909</name>
</gene>
<evidence type="ECO:0000256" key="5">
    <source>
        <dbReference type="ARBA" id="ARBA00022842"/>
    </source>
</evidence>
<dbReference type="Proteomes" id="UP001642409">
    <property type="component" value="Unassembled WGS sequence"/>
</dbReference>
<dbReference type="InterPro" id="IPR005135">
    <property type="entry name" value="Endo/exonuclease/phosphatase"/>
</dbReference>
<proteinExistence type="inferred from homology"/>
<organism evidence="7 8">
    <name type="scientific">Hexamita inflata</name>
    <dbReference type="NCBI Taxonomy" id="28002"/>
    <lineage>
        <taxon>Eukaryota</taxon>
        <taxon>Metamonada</taxon>
        <taxon>Diplomonadida</taxon>
        <taxon>Hexamitidae</taxon>
        <taxon>Hexamitinae</taxon>
        <taxon>Hexamita</taxon>
    </lineage>
</organism>
<protein>
    <recommendedName>
        <fullName evidence="6">Endonuclease/exonuclease/phosphatase domain-containing protein</fullName>
    </recommendedName>
</protein>
<evidence type="ECO:0000313" key="7">
    <source>
        <dbReference type="EMBL" id="CAL5991077.1"/>
    </source>
</evidence>
<comment type="similarity">
    <text evidence="2">Belongs to the DNA repair enzymes AP/ExoA family.</text>
</comment>
<dbReference type="PANTHER" id="PTHR22748">
    <property type="entry name" value="AP ENDONUCLEASE"/>
    <property type="match status" value="1"/>
</dbReference>
<evidence type="ECO:0000256" key="1">
    <source>
        <dbReference type="ARBA" id="ARBA00001946"/>
    </source>
</evidence>